<evidence type="ECO:0000313" key="2">
    <source>
        <dbReference type="EMBL" id="RCH77912.1"/>
    </source>
</evidence>
<keyword evidence="3" id="KW-1185">Reference proteome</keyword>
<feature type="non-terminal residue" evidence="2">
    <location>
        <position position="53"/>
    </location>
</feature>
<proteinExistence type="predicted"/>
<dbReference type="AlphaFoldDB" id="A0A367IJR0"/>
<protein>
    <submittedName>
        <fullName evidence="2">Uncharacterized protein</fullName>
    </submittedName>
</protein>
<organism evidence="2 3">
    <name type="scientific">Rhizopus azygosporus</name>
    <name type="common">Rhizopus microsporus var. azygosporus</name>
    <dbReference type="NCBI Taxonomy" id="86630"/>
    <lineage>
        <taxon>Eukaryota</taxon>
        <taxon>Fungi</taxon>
        <taxon>Fungi incertae sedis</taxon>
        <taxon>Mucoromycota</taxon>
        <taxon>Mucoromycotina</taxon>
        <taxon>Mucoromycetes</taxon>
        <taxon>Mucorales</taxon>
        <taxon>Mucorineae</taxon>
        <taxon>Rhizopodaceae</taxon>
        <taxon>Rhizopus</taxon>
    </lineage>
</organism>
<feature type="region of interest" description="Disordered" evidence="1">
    <location>
        <begin position="25"/>
        <end position="53"/>
    </location>
</feature>
<evidence type="ECO:0000313" key="3">
    <source>
        <dbReference type="Proteomes" id="UP000252139"/>
    </source>
</evidence>
<name>A0A367IJR0_RHIAZ</name>
<evidence type="ECO:0000256" key="1">
    <source>
        <dbReference type="SAM" id="MobiDB-lite"/>
    </source>
</evidence>
<sequence>MSELHRQKCKIAKHWDSFVPHCMSDEQDGEVNPDTNKVMSPKSLTPSWRSQKL</sequence>
<dbReference type="OrthoDB" id="2288453at2759"/>
<dbReference type="Proteomes" id="UP000252139">
    <property type="component" value="Unassembled WGS sequence"/>
</dbReference>
<gene>
    <name evidence="2" type="ORF">CU097_001415</name>
</gene>
<dbReference type="EMBL" id="PJQL01005554">
    <property type="protein sequence ID" value="RCH77912.1"/>
    <property type="molecule type" value="Genomic_DNA"/>
</dbReference>
<comment type="caution">
    <text evidence="2">The sequence shown here is derived from an EMBL/GenBank/DDBJ whole genome shotgun (WGS) entry which is preliminary data.</text>
</comment>
<feature type="compositionally biased region" description="Polar residues" evidence="1">
    <location>
        <begin position="33"/>
        <end position="53"/>
    </location>
</feature>
<reference evidence="2 3" key="1">
    <citation type="journal article" date="2018" name="G3 (Bethesda)">
        <title>Phylogenetic and Phylogenomic Definition of Rhizopus Species.</title>
        <authorList>
            <person name="Gryganskyi A.P."/>
            <person name="Golan J."/>
            <person name="Dolatabadi S."/>
            <person name="Mondo S."/>
            <person name="Robb S."/>
            <person name="Idnurm A."/>
            <person name="Muszewska A."/>
            <person name="Steczkiewicz K."/>
            <person name="Masonjones S."/>
            <person name="Liao H.L."/>
            <person name="Gajdeczka M.T."/>
            <person name="Anike F."/>
            <person name="Vuek A."/>
            <person name="Anishchenko I.M."/>
            <person name="Voigt K."/>
            <person name="de Hoog G.S."/>
            <person name="Smith M.E."/>
            <person name="Heitman J."/>
            <person name="Vilgalys R."/>
            <person name="Stajich J.E."/>
        </authorList>
    </citation>
    <scope>NUCLEOTIDE SEQUENCE [LARGE SCALE GENOMIC DNA]</scope>
    <source>
        <strain evidence="2 3">CBS 357.93</strain>
    </source>
</reference>
<accession>A0A367IJR0</accession>